<dbReference type="RefSeq" id="WP_057825124.1">
    <property type="nucleotide sequence ID" value="NZ_AZEA01000010.1"/>
</dbReference>
<feature type="binding site" evidence="9">
    <location>
        <begin position="60"/>
        <end position="69"/>
    </location>
    <ligand>
        <name>substrate</name>
    </ligand>
</feature>
<feature type="binding site" evidence="9 11">
    <location>
        <position position="216"/>
    </location>
    <ligand>
        <name>substrate</name>
    </ligand>
</feature>
<comment type="similarity">
    <text evidence="8 9">Belongs to the OMP decarboxylase family. Type 1 subfamily.</text>
</comment>
<evidence type="ECO:0000256" key="7">
    <source>
        <dbReference type="ARBA" id="ARBA00049157"/>
    </source>
</evidence>
<comment type="pathway">
    <text evidence="2 9 12">Pyrimidine metabolism; UMP biosynthesis via de novo pathway; UMP from orotate: step 2/2.</text>
</comment>
<evidence type="ECO:0000256" key="11">
    <source>
        <dbReference type="PIRSR" id="PIRSR614732-2"/>
    </source>
</evidence>
<dbReference type="EC" id="4.1.1.23" evidence="9"/>
<keyword evidence="6 9" id="KW-0456">Lyase</keyword>
<comment type="subunit">
    <text evidence="3 9">Homodimer.</text>
</comment>
<keyword evidence="4 9" id="KW-0210">Decarboxylase</keyword>
<dbReference type="GO" id="GO:0044205">
    <property type="term" value="P:'de novo' UMP biosynthetic process"/>
    <property type="evidence" value="ECO:0007669"/>
    <property type="project" value="UniProtKB-UniRule"/>
</dbReference>
<feature type="domain" description="Orotidine 5'-phosphate decarboxylase" evidence="13">
    <location>
        <begin position="4"/>
        <end position="231"/>
    </location>
</feature>
<evidence type="ECO:0000256" key="1">
    <source>
        <dbReference type="ARBA" id="ARBA00002356"/>
    </source>
</evidence>
<comment type="function">
    <text evidence="1 9">Catalyzes the decarboxylation of orotidine 5'-monophosphate (OMP) to uridine 5'-monophosphate (UMP).</text>
</comment>
<dbReference type="Proteomes" id="UP000051581">
    <property type="component" value="Unassembled WGS sequence"/>
</dbReference>
<evidence type="ECO:0000256" key="6">
    <source>
        <dbReference type="ARBA" id="ARBA00023239"/>
    </source>
</evidence>
<dbReference type="OrthoDB" id="9806203at2"/>
<feature type="binding site" evidence="9 11">
    <location>
        <position position="186"/>
    </location>
    <ligand>
        <name>substrate</name>
    </ligand>
</feature>
<dbReference type="InterPro" id="IPR013785">
    <property type="entry name" value="Aldolase_TIM"/>
</dbReference>
<dbReference type="InterPro" id="IPR014732">
    <property type="entry name" value="OMPdecase"/>
</dbReference>
<keyword evidence="5 9" id="KW-0665">Pyrimidine biosynthesis</keyword>
<dbReference type="NCBIfam" id="TIGR01740">
    <property type="entry name" value="pyrF"/>
    <property type="match status" value="1"/>
</dbReference>
<sequence length="239" mass="26146">MRGPLIVSLDVWNREGLFKIIDQFPTDEGMTVKIGMELFYGEGPEIVKELLNKGFKIFLDLKLQDIPNTVKMGMMQIGRMGVTYTTVHALGGSEMISAAKEGLELGSEEAGVPTPKLLAVTELTSITEDALENEQNCKLDMVNQVVSLAKLAKRSGADGVITSPLEVSSLKEQVGDDFLYVTPGIRPANFPKDDQSRTATPKQAAEYGSLALVVGRPIIRAEDPVAAYHKMLEEWNYAN</sequence>
<evidence type="ECO:0000256" key="10">
    <source>
        <dbReference type="PIRSR" id="PIRSR614732-1"/>
    </source>
</evidence>
<gene>
    <name evidence="9" type="primary">pyrF</name>
    <name evidence="14" type="ORF">FD17_GL000438</name>
</gene>
<proteinExistence type="inferred from homology"/>
<evidence type="ECO:0000256" key="2">
    <source>
        <dbReference type="ARBA" id="ARBA00004861"/>
    </source>
</evidence>
<dbReference type="Gene3D" id="3.20.20.70">
    <property type="entry name" value="Aldolase class I"/>
    <property type="match status" value="1"/>
</dbReference>
<dbReference type="HAMAP" id="MF_01200_B">
    <property type="entry name" value="OMPdecase_type1_B"/>
    <property type="match status" value="1"/>
</dbReference>
<dbReference type="PATRIC" id="fig|1423808.3.peg.444"/>
<evidence type="ECO:0000259" key="13">
    <source>
        <dbReference type="SMART" id="SM00934"/>
    </source>
</evidence>
<evidence type="ECO:0000256" key="8">
    <source>
        <dbReference type="ARBA" id="ARBA00061012"/>
    </source>
</evidence>
<feature type="binding site" evidence="9 11">
    <location>
        <position position="124"/>
    </location>
    <ligand>
        <name>substrate</name>
    </ligand>
</feature>
<feature type="binding site" evidence="9 11">
    <location>
        <position position="195"/>
    </location>
    <ligand>
        <name>substrate</name>
    </ligand>
</feature>
<keyword evidence="15" id="KW-1185">Reference proteome</keyword>
<dbReference type="AlphaFoldDB" id="A0A0R1KYD4"/>
<feature type="active site" description="Proton donor" evidence="9">
    <location>
        <position position="62"/>
    </location>
</feature>
<organism evidence="14 15">
    <name type="scientific">Lentilactobacillus sunkii DSM 19904</name>
    <dbReference type="NCBI Taxonomy" id="1423808"/>
    <lineage>
        <taxon>Bacteria</taxon>
        <taxon>Bacillati</taxon>
        <taxon>Bacillota</taxon>
        <taxon>Bacilli</taxon>
        <taxon>Lactobacillales</taxon>
        <taxon>Lactobacillaceae</taxon>
        <taxon>Lentilactobacillus</taxon>
    </lineage>
</organism>
<dbReference type="InterPro" id="IPR047596">
    <property type="entry name" value="OMPdecase_bac"/>
</dbReference>
<evidence type="ECO:0000256" key="3">
    <source>
        <dbReference type="ARBA" id="ARBA00011738"/>
    </source>
</evidence>
<dbReference type="PANTHER" id="PTHR32119">
    <property type="entry name" value="OROTIDINE 5'-PHOSPHATE DECARBOXYLASE"/>
    <property type="match status" value="1"/>
</dbReference>
<evidence type="ECO:0000313" key="15">
    <source>
        <dbReference type="Proteomes" id="UP000051581"/>
    </source>
</evidence>
<dbReference type="Pfam" id="PF00215">
    <property type="entry name" value="OMPdecase"/>
    <property type="match status" value="1"/>
</dbReference>
<dbReference type="SMART" id="SM00934">
    <property type="entry name" value="OMPdecase"/>
    <property type="match status" value="1"/>
</dbReference>
<protein>
    <recommendedName>
        <fullName evidence="9">Orotidine 5'-phosphate decarboxylase</fullName>
        <ecNumber evidence="9">4.1.1.23</ecNumber>
    </recommendedName>
    <alternativeName>
        <fullName evidence="9">OMP decarboxylase</fullName>
        <shortName evidence="9">OMPDCase</shortName>
        <shortName evidence="9">OMPdecase</shortName>
    </alternativeName>
</protein>
<evidence type="ECO:0000256" key="4">
    <source>
        <dbReference type="ARBA" id="ARBA00022793"/>
    </source>
</evidence>
<feature type="active site" description="For OMPdecase activity" evidence="10">
    <location>
        <position position="62"/>
    </location>
</feature>
<dbReference type="SUPFAM" id="SSF51366">
    <property type="entry name" value="Ribulose-phoshate binding barrel"/>
    <property type="match status" value="1"/>
</dbReference>
<dbReference type="InterPro" id="IPR018089">
    <property type="entry name" value="OMPdecase_AS"/>
</dbReference>
<comment type="caution">
    <text evidence="14">The sequence shown here is derived from an EMBL/GenBank/DDBJ whole genome shotgun (WGS) entry which is preliminary data.</text>
</comment>
<feature type="binding site" evidence="9 11">
    <location>
        <position position="10"/>
    </location>
    <ligand>
        <name>substrate</name>
    </ligand>
</feature>
<feature type="active site" description="For OMPdecase activity" evidence="10">
    <location>
        <position position="65"/>
    </location>
</feature>
<feature type="binding site" evidence="9 11">
    <location>
        <position position="215"/>
    </location>
    <ligand>
        <name>substrate</name>
    </ligand>
</feature>
<dbReference type="PANTHER" id="PTHR32119:SF2">
    <property type="entry name" value="OROTIDINE 5'-PHOSPHATE DECARBOXYLASE"/>
    <property type="match status" value="1"/>
</dbReference>
<dbReference type="NCBIfam" id="NF001273">
    <property type="entry name" value="PRK00230.1"/>
    <property type="match status" value="1"/>
</dbReference>
<evidence type="ECO:0000256" key="9">
    <source>
        <dbReference type="HAMAP-Rule" id="MF_01200"/>
    </source>
</evidence>
<dbReference type="InterPro" id="IPR001754">
    <property type="entry name" value="OMPdeCOase_dom"/>
</dbReference>
<evidence type="ECO:0000256" key="12">
    <source>
        <dbReference type="RuleBase" id="RU000512"/>
    </source>
</evidence>
<evidence type="ECO:0000256" key="5">
    <source>
        <dbReference type="ARBA" id="ARBA00022975"/>
    </source>
</evidence>
<dbReference type="PROSITE" id="PS00156">
    <property type="entry name" value="OMPDECASE"/>
    <property type="match status" value="1"/>
</dbReference>
<accession>A0A0R1KYD4</accession>
<reference evidence="14 15" key="1">
    <citation type="journal article" date="2015" name="Genome Announc.">
        <title>Expanding the biotechnology potential of lactobacilli through comparative genomics of 213 strains and associated genera.</title>
        <authorList>
            <person name="Sun Z."/>
            <person name="Harris H.M."/>
            <person name="McCann A."/>
            <person name="Guo C."/>
            <person name="Argimon S."/>
            <person name="Zhang W."/>
            <person name="Yang X."/>
            <person name="Jeffery I.B."/>
            <person name="Cooney J.C."/>
            <person name="Kagawa T.F."/>
            <person name="Liu W."/>
            <person name="Song Y."/>
            <person name="Salvetti E."/>
            <person name="Wrobel A."/>
            <person name="Rasinkangas P."/>
            <person name="Parkhill J."/>
            <person name="Rea M.C."/>
            <person name="O'Sullivan O."/>
            <person name="Ritari J."/>
            <person name="Douillard F.P."/>
            <person name="Paul Ross R."/>
            <person name="Yang R."/>
            <person name="Briner A.E."/>
            <person name="Felis G.E."/>
            <person name="de Vos W.M."/>
            <person name="Barrangou R."/>
            <person name="Klaenhammer T.R."/>
            <person name="Caufield P.W."/>
            <person name="Cui Y."/>
            <person name="Zhang H."/>
            <person name="O'Toole P.W."/>
        </authorList>
    </citation>
    <scope>NUCLEOTIDE SEQUENCE [LARGE SCALE GENOMIC DNA]</scope>
    <source>
        <strain evidence="14 15">DSM 19904</strain>
    </source>
</reference>
<dbReference type="GO" id="GO:0006207">
    <property type="term" value="P:'de novo' pyrimidine nucleobase biosynthetic process"/>
    <property type="evidence" value="ECO:0007669"/>
    <property type="project" value="InterPro"/>
</dbReference>
<name>A0A0R1KYD4_9LACO</name>
<comment type="catalytic activity">
    <reaction evidence="7 9 12">
        <text>orotidine 5'-phosphate + H(+) = UMP + CO2</text>
        <dbReference type="Rhea" id="RHEA:11596"/>
        <dbReference type="ChEBI" id="CHEBI:15378"/>
        <dbReference type="ChEBI" id="CHEBI:16526"/>
        <dbReference type="ChEBI" id="CHEBI:57538"/>
        <dbReference type="ChEBI" id="CHEBI:57865"/>
        <dbReference type="EC" id="4.1.1.23"/>
    </reaction>
</comment>
<feature type="active site" description="For OMPdecase activity" evidence="10">
    <location>
        <position position="60"/>
    </location>
</feature>
<dbReference type="GO" id="GO:0005829">
    <property type="term" value="C:cytosol"/>
    <property type="evidence" value="ECO:0007669"/>
    <property type="project" value="TreeGrafter"/>
</dbReference>
<dbReference type="GO" id="GO:0004590">
    <property type="term" value="F:orotidine-5'-phosphate decarboxylase activity"/>
    <property type="evidence" value="ECO:0007669"/>
    <property type="project" value="UniProtKB-UniRule"/>
</dbReference>
<feature type="binding site" evidence="9 11">
    <location>
        <position position="33"/>
    </location>
    <ligand>
        <name>substrate</name>
    </ligand>
</feature>
<evidence type="ECO:0000313" key="14">
    <source>
        <dbReference type="EMBL" id="KRK88296.1"/>
    </source>
</evidence>
<dbReference type="FunFam" id="3.20.20.70:FF:000015">
    <property type="entry name" value="Orotidine 5'-phosphate decarboxylase"/>
    <property type="match status" value="1"/>
</dbReference>
<dbReference type="CDD" id="cd04725">
    <property type="entry name" value="OMP_decarboxylase_like"/>
    <property type="match status" value="1"/>
</dbReference>
<dbReference type="InterPro" id="IPR011060">
    <property type="entry name" value="RibuloseP-bd_barrel"/>
</dbReference>
<dbReference type="UniPathway" id="UPA00070">
    <property type="reaction ID" value="UER00120"/>
</dbReference>
<dbReference type="EMBL" id="AZEA01000010">
    <property type="protein sequence ID" value="KRK88296.1"/>
    <property type="molecule type" value="Genomic_DNA"/>
</dbReference>